<dbReference type="InterPro" id="IPR044855">
    <property type="entry name" value="CoA-Trfase_III_dom3_sf"/>
</dbReference>
<dbReference type="InterPro" id="IPR023606">
    <property type="entry name" value="CoA-Trfase_III_dom_1_sf"/>
</dbReference>
<proteinExistence type="predicted"/>
<sequence length="410" mass="43820">MIADNAEPLAGMRVVEISSFVASPLGGMTLARLGADVIRVDPLGGAADRNRWPATPDGASLYWAGLNQGKRSVTVDLRSAQGRELVADLVATSGEHGGIVLTNARPRPGLGYEDLQARRGDLIHVQLHGRRDGGTAVDYTVNAGTGFAYLTGPSGYSGPVNHVLPAWDIATGLYLAVGLLAAERRRSRTGEGTRLTVSLHDVALATAGDLGYLAEAQLSEQPRQRMGNDVYGDFGRDFATHDGARVMVLVLTERHWADLLRLTGTASLVGGLETELGVDFSRGADRFRHRELLAGLLIPWFAARTLEEVEAGLDGTSVLWSRYRSLAELAKDEGGALREHPLIGKLTQPGVGTYLAPGMPIVFDGRQKPAVPAPRLGEHTTEVLTEVLGLTPRRVADLRGRGVVGEHDGW</sequence>
<dbReference type="STRING" id="882083.SacmaDRAFT_5475"/>
<dbReference type="SUPFAM" id="SSF89796">
    <property type="entry name" value="CoA-transferase family III (CaiB/BaiF)"/>
    <property type="match status" value="1"/>
</dbReference>
<gene>
    <name evidence="1" type="ORF">SacmaDRAFT_5475</name>
</gene>
<organism evidence="1 2">
    <name type="scientific">Saccharomonospora marina XMU15</name>
    <dbReference type="NCBI Taxonomy" id="882083"/>
    <lineage>
        <taxon>Bacteria</taxon>
        <taxon>Bacillati</taxon>
        <taxon>Actinomycetota</taxon>
        <taxon>Actinomycetes</taxon>
        <taxon>Pseudonocardiales</taxon>
        <taxon>Pseudonocardiaceae</taxon>
        <taxon>Saccharomonospora</taxon>
    </lineage>
</organism>
<keyword evidence="1" id="KW-0808">Transferase</keyword>
<dbReference type="Gene3D" id="3.40.50.10540">
    <property type="entry name" value="Crotonobetainyl-coa:carnitine coa-transferase, domain 1"/>
    <property type="match status" value="1"/>
</dbReference>
<dbReference type="RefSeq" id="WP_009156965.1">
    <property type="nucleotide sequence ID" value="NZ_CM001439.1"/>
</dbReference>
<name>H5X859_9PSEU</name>
<accession>H5X859</accession>
<dbReference type="HOGENOM" id="CLU_033975_0_1_11"/>
<reference evidence="1 2" key="1">
    <citation type="journal article" date="2012" name="Stand. Genomic Sci.">
        <title>Genome sequence of the ocean sediment bacterium Saccharomonospora marina type strain (XMU15(T)).</title>
        <authorList>
            <person name="Klenk H.P."/>
            <person name="Lu M."/>
            <person name="Lucas S."/>
            <person name="Lapidus A."/>
            <person name="Copeland A."/>
            <person name="Pitluck S."/>
            <person name="Goodwin L.A."/>
            <person name="Han C."/>
            <person name="Tapia R."/>
            <person name="Brambilla E.M."/>
            <person name="Potter G."/>
            <person name="Land M."/>
            <person name="Ivanova N."/>
            <person name="Rohde M."/>
            <person name="Goker M."/>
            <person name="Detter J.C."/>
            <person name="Li W.J."/>
            <person name="Kyrpides N.C."/>
            <person name="Woyke T."/>
        </authorList>
    </citation>
    <scope>NUCLEOTIDE SEQUENCE [LARGE SCALE GENOMIC DNA]</scope>
    <source>
        <strain evidence="1 2">XMU15</strain>
    </source>
</reference>
<dbReference type="AlphaFoldDB" id="H5X859"/>
<dbReference type="eggNOG" id="COG1804">
    <property type="taxonomic scope" value="Bacteria"/>
</dbReference>
<keyword evidence="2" id="KW-1185">Reference proteome</keyword>
<dbReference type="Gene3D" id="3.30.1540.10">
    <property type="entry name" value="formyl-coa transferase, domain 3"/>
    <property type="match status" value="1"/>
</dbReference>
<protein>
    <submittedName>
        <fullName evidence="1">Putative acyl-CoA transferase/carnitine dehydratase</fullName>
    </submittedName>
</protein>
<dbReference type="Pfam" id="PF02515">
    <property type="entry name" value="CoA_transf_3"/>
    <property type="match status" value="1"/>
</dbReference>
<dbReference type="InterPro" id="IPR050509">
    <property type="entry name" value="CoA-transferase_III"/>
</dbReference>
<evidence type="ECO:0000313" key="2">
    <source>
        <dbReference type="Proteomes" id="UP000004926"/>
    </source>
</evidence>
<dbReference type="Proteomes" id="UP000004926">
    <property type="component" value="Chromosome"/>
</dbReference>
<dbReference type="InterPro" id="IPR003673">
    <property type="entry name" value="CoA-Trfase_fam_III"/>
</dbReference>
<dbReference type="EMBL" id="CM001439">
    <property type="protein sequence ID" value="EHR53591.1"/>
    <property type="molecule type" value="Genomic_DNA"/>
</dbReference>
<dbReference type="GO" id="GO:0016740">
    <property type="term" value="F:transferase activity"/>
    <property type="evidence" value="ECO:0007669"/>
    <property type="project" value="UniProtKB-KW"/>
</dbReference>
<dbReference type="PANTHER" id="PTHR48228">
    <property type="entry name" value="SUCCINYL-COA--D-CITRAMALATE COA-TRANSFERASE"/>
    <property type="match status" value="1"/>
</dbReference>
<dbReference type="PANTHER" id="PTHR48228:SF5">
    <property type="entry name" value="ALPHA-METHYLACYL-COA RACEMASE"/>
    <property type="match status" value="1"/>
</dbReference>
<evidence type="ECO:0000313" key="1">
    <source>
        <dbReference type="EMBL" id="EHR53591.1"/>
    </source>
</evidence>